<reference evidence="3 4" key="1">
    <citation type="submission" date="2019-02" db="EMBL/GenBank/DDBJ databases">
        <title>Genome sequencing of the rare red list fungi Antrodiella citrinella (Flaviporus citrinellus).</title>
        <authorList>
            <person name="Buettner E."/>
            <person name="Kellner H."/>
        </authorList>
    </citation>
    <scope>NUCLEOTIDE SEQUENCE [LARGE SCALE GENOMIC DNA]</scope>
    <source>
        <strain evidence="3 4">DSM 108506</strain>
    </source>
</reference>
<dbReference type="GO" id="GO:0015074">
    <property type="term" value="P:DNA integration"/>
    <property type="evidence" value="ECO:0007669"/>
    <property type="project" value="InterPro"/>
</dbReference>
<keyword evidence="1" id="KW-0694">RNA-binding</keyword>
<dbReference type="InterPro" id="IPR050951">
    <property type="entry name" value="Retrovirus_Pol_polyprotein"/>
</dbReference>
<dbReference type="AlphaFoldDB" id="A0A4S4LQI6"/>
<feature type="domain" description="Integrase catalytic" evidence="2">
    <location>
        <begin position="166"/>
        <end position="250"/>
    </location>
</feature>
<name>A0A4S4LQI6_9APHY</name>
<proteinExistence type="predicted"/>
<evidence type="ECO:0000313" key="3">
    <source>
        <dbReference type="EMBL" id="THH14569.1"/>
    </source>
</evidence>
<dbReference type="InterPro" id="IPR041588">
    <property type="entry name" value="Integrase_H2C2"/>
</dbReference>
<evidence type="ECO:0000313" key="4">
    <source>
        <dbReference type="Proteomes" id="UP000308730"/>
    </source>
</evidence>
<dbReference type="GO" id="GO:0003723">
    <property type="term" value="F:RNA binding"/>
    <property type="evidence" value="ECO:0007669"/>
    <property type="project" value="UniProtKB-KW"/>
</dbReference>
<dbReference type="SUPFAM" id="SSF53098">
    <property type="entry name" value="Ribonuclease H-like"/>
    <property type="match status" value="1"/>
</dbReference>
<dbReference type="Proteomes" id="UP000308730">
    <property type="component" value="Unassembled WGS sequence"/>
</dbReference>
<accession>A0A4S4LQI6</accession>
<keyword evidence="4" id="KW-1185">Reference proteome</keyword>
<dbReference type="EMBL" id="SGPM01000921">
    <property type="protein sequence ID" value="THH14569.1"/>
    <property type="molecule type" value="Genomic_DNA"/>
</dbReference>
<dbReference type="InterPro" id="IPR001584">
    <property type="entry name" value="Integrase_cat-core"/>
</dbReference>
<dbReference type="OrthoDB" id="3095879at2759"/>
<dbReference type="InterPro" id="IPR036397">
    <property type="entry name" value="RNaseH_sf"/>
</dbReference>
<dbReference type="GO" id="GO:0005634">
    <property type="term" value="C:nucleus"/>
    <property type="evidence" value="ECO:0007669"/>
    <property type="project" value="UniProtKB-ARBA"/>
</dbReference>
<dbReference type="PANTHER" id="PTHR37984">
    <property type="entry name" value="PROTEIN CBG26694"/>
    <property type="match status" value="1"/>
</dbReference>
<gene>
    <name evidence="3" type="ORF">EUX98_g9595</name>
</gene>
<evidence type="ECO:0000259" key="2">
    <source>
        <dbReference type="PROSITE" id="PS50994"/>
    </source>
</evidence>
<dbReference type="PROSITE" id="PS50994">
    <property type="entry name" value="INTEGRASE"/>
    <property type="match status" value="1"/>
</dbReference>
<protein>
    <recommendedName>
        <fullName evidence="2">Integrase catalytic domain-containing protein</fullName>
    </recommendedName>
</protein>
<comment type="caution">
    <text evidence="3">The sequence shown here is derived from an EMBL/GenBank/DDBJ whole genome shotgun (WGS) entry which is preliminary data.</text>
</comment>
<dbReference type="PANTHER" id="PTHR37984:SF5">
    <property type="entry name" value="PROTEIN NYNRIN-LIKE"/>
    <property type="match status" value="1"/>
</dbReference>
<organism evidence="3 4">
    <name type="scientific">Antrodiella citrinella</name>
    <dbReference type="NCBI Taxonomy" id="2447956"/>
    <lineage>
        <taxon>Eukaryota</taxon>
        <taxon>Fungi</taxon>
        <taxon>Dikarya</taxon>
        <taxon>Basidiomycota</taxon>
        <taxon>Agaricomycotina</taxon>
        <taxon>Agaricomycetes</taxon>
        <taxon>Polyporales</taxon>
        <taxon>Steccherinaceae</taxon>
        <taxon>Antrodiella</taxon>
    </lineage>
</organism>
<sequence length="250" mass="27955">MIQSDTLSRLNHLNLEDNDNDALILLPDAMFINAIDSSLADRLRAVTATDLVVVEALEAIKTKGPLPMRSDLSDWILEDGLIFFQKRCYVPPDEQLRRDVVSRYPDSPSMGHPGQFGTLALVRRDFWWPGLPTFVKNYVHGCAVCQQTKINTHPTVPPLMPIAADKNVHPFEVISMDFITDLPPSGDFDSLMVVADHDSTKGMILIPCTKTIDALGTAELILNFVYKRFGLSRRIISDRGPQFAAKYSKN</sequence>
<dbReference type="Pfam" id="PF17921">
    <property type="entry name" value="Integrase_H2C2"/>
    <property type="match status" value="1"/>
</dbReference>
<evidence type="ECO:0000256" key="1">
    <source>
        <dbReference type="ARBA" id="ARBA00022884"/>
    </source>
</evidence>
<dbReference type="Gene3D" id="3.30.420.10">
    <property type="entry name" value="Ribonuclease H-like superfamily/Ribonuclease H"/>
    <property type="match status" value="1"/>
</dbReference>
<dbReference type="InterPro" id="IPR012337">
    <property type="entry name" value="RNaseH-like_sf"/>
</dbReference>
<dbReference type="Gene3D" id="1.10.340.70">
    <property type="match status" value="1"/>
</dbReference>